<evidence type="ECO:0000313" key="2">
    <source>
        <dbReference type="EMBL" id="HIZ71696.1"/>
    </source>
</evidence>
<organism evidence="2 3">
    <name type="scientific">Candidatus Atopostipes pullistercoris</name>
    <dbReference type="NCBI Taxonomy" id="2838467"/>
    <lineage>
        <taxon>Bacteria</taxon>
        <taxon>Bacillati</taxon>
        <taxon>Bacillota</taxon>
        <taxon>Bacilli</taxon>
        <taxon>Lactobacillales</taxon>
        <taxon>Carnobacteriaceae</taxon>
        <taxon>Atopostipes</taxon>
    </lineage>
</organism>
<keyword evidence="1" id="KW-0812">Transmembrane</keyword>
<feature type="transmembrane region" description="Helical" evidence="1">
    <location>
        <begin position="9"/>
        <end position="29"/>
    </location>
</feature>
<keyword evidence="1" id="KW-0472">Membrane</keyword>
<proteinExistence type="predicted"/>
<name>A0A9D2G3N5_9LACT</name>
<keyword evidence="1" id="KW-1133">Transmembrane helix</keyword>
<comment type="caution">
    <text evidence="2">The sequence shown here is derived from an EMBL/GenBank/DDBJ whole genome shotgun (WGS) entry which is preliminary data.</text>
</comment>
<sequence>MKKFSNKKIFAVIVLSFFSLSFFSMILPLGPKLPPVEFTQTFENT</sequence>
<reference evidence="2" key="2">
    <citation type="submission" date="2021-04" db="EMBL/GenBank/DDBJ databases">
        <authorList>
            <person name="Gilroy R."/>
        </authorList>
    </citation>
    <scope>NUCLEOTIDE SEQUENCE</scope>
    <source>
        <strain evidence="2">CHK169-4300</strain>
    </source>
</reference>
<dbReference type="Proteomes" id="UP000824106">
    <property type="component" value="Unassembled WGS sequence"/>
</dbReference>
<accession>A0A9D2G3N5</accession>
<gene>
    <name evidence="2" type="ORF">H9808_08060</name>
</gene>
<dbReference type="AlphaFoldDB" id="A0A9D2G3N5"/>
<dbReference type="EMBL" id="DXAZ01000132">
    <property type="protein sequence ID" value="HIZ71696.1"/>
    <property type="molecule type" value="Genomic_DNA"/>
</dbReference>
<reference evidence="2" key="1">
    <citation type="journal article" date="2021" name="PeerJ">
        <title>Extensive microbial diversity within the chicken gut microbiome revealed by metagenomics and culture.</title>
        <authorList>
            <person name="Gilroy R."/>
            <person name="Ravi A."/>
            <person name="Getino M."/>
            <person name="Pursley I."/>
            <person name="Horton D.L."/>
            <person name="Alikhan N.F."/>
            <person name="Baker D."/>
            <person name="Gharbi K."/>
            <person name="Hall N."/>
            <person name="Watson M."/>
            <person name="Adriaenssens E.M."/>
            <person name="Foster-Nyarko E."/>
            <person name="Jarju S."/>
            <person name="Secka A."/>
            <person name="Antonio M."/>
            <person name="Oren A."/>
            <person name="Chaudhuri R.R."/>
            <person name="La Ragione R."/>
            <person name="Hildebrand F."/>
            <person name="Pallen M.J."/>
        </authorList>
    </citation>
    <scope>NUCLEOTIDE SEQUENCE</scope>
    <source>
        <strain evidence="2">CHK169-4300</strain>
    </source>
</reference>
<evidence type="ECO:0000256" key="1">
    <source>
        <dbReference type="SAM" id="Phobius"/>
    </source>
</evidence>
<evidence type="ECO:0000313" key="3">
    <source>
        <dbReference type="Proteomes" id="UP000824106"/>
    </source>
</evidence>
<protein>
    <submittedName>
        <fullName evidence="2">Uncharacterized protein</fullName>
    </submittedName>
</protein>